<keyword evidence="3" id="KW-1185">Reference proteome</keyword>
<dbReference type="EMBL" id="JH767138">
    <property type="protein sequence ID" value="EQC39603.1"/>
    <property type="molecule type" value="Genomic_DNA"/>
</dbReference>
<evidence type="ECO:0000313" key="3">
    <source>
        <dbReference type="Proteomes" id="UP000030762"/>
    </source>
</evidence>
<feature type="region of interest" description="Disordered" evidence="1">
    <location>
        <begin position="532"/>
        <end position="555"/>
    </location>
</feature>
<evidence type="ECO:0000313" key="2">
    <source>
        <dbReference type="EMBL" id="EQC39603.1"/>
    </source>
</evidence>
<sequence>MEARPPRPAPRSMDWVDKDVAEERPAAVVALPPAPAPRIAPTAEPFAGLARKRIVPRSFSENEAAPSEEKASPRMTTRTSARSYDEAATFLPKSRATLVEELTAKYMGEASTRPRELSPPMTSASLSFHEASLHRAPSYVPPSPMTASSMSDQNASYIATIQPSSVSEVAAADHVVHRLMQDAYRAIDEMKQAHQVLFNSDTQPQRYDSILAEAAATSVETATRALTRARDHFRDYCSVATQFAQDDSIASSSSVREFAYALEARSQGDRYEPSELRESPSKSKSAESWSTYVAGREATREATHSSPEAAKYSKAEVYYASAPARAWSPSSEPVDARPSIGAYQSPETFQPTCMSARSFLDRHQDENTGRGGEMLDRSPTALDSEWSSRPPAKSYEVDASSRYATVPAPSQRSYSFQETKSDHYSSPRHENLSFATREKTEPTEYKPTLAFAQQHASAASPTQPVTTPEGRNSMFADFDRKMQEIRMSLSAIASREPYTGGNAREASAPVETPQANYRGSFEEYLKEFKRDLHQERGYSQESPIMDKYKSSSDRP</sequence>
<feature type="compositionally biased region" description="Basic and acidic residues" evidence="1">
    <location>
        <begin position="359"/>
        <end position="376"/>
    </location>
</feature>
<protein>
    <submittedName>
        <fullName evidence="2">Uncharacterized protein</fullName>
    </submittedName>
</protein>
<feature type="compositionally biased region" description="Polar residues" evidence="1">
    <location>
        <begin position="408"/>
        <end position="418"/>
    </location>
</feature>
<feature type="compositionally biased region" description="Basic and acidic residues" evidence="1">
    <location>
        <begin position="419"/>
        <end position="444"/>
    </location>
</feature>
<proteinExistence type="predicted"/>
<accession>T0S3I2</accession>
<dbReference type="OMA" id="YRAIDEM"/>
<dbReference type="OrthoDB" id="70089at2759"/>
<dbReference type="VEuPathDB" id="FungiDB:SDRG_03036"/>
<evidence type="ECO:0000256" key="1">
    <source>
        <dbReference type="SAM" id="MobiDB-lite"/>
    </source>
</evidence>
<dbReference type="GeneID" id="19943763"/>
<feature type="compositionally biased region" description="Basic and acidic residues" evidence="1">
    <location>
        <begin position="267"/>
        <end position="285"/>
    </location>
</feature>
<feature type="region of interest" description="Disordered" evidence="1">
    <location>
        <begin position="267"/>
        <end position="289"/>
    </location>
</feature>
<dbReference type="RefSeq" id="XP_008606875.1">
    <property type="nucleotide sequence ID" value="XM_008608653.1"/>
</dbReference>
<feature type="region of interest" description="Disordered" evidence="1">
    <location>
        <begin position="46"/>
        <end position="83"/>
    </location>
</feature>
<gene>
    <name evidence="2" type="ORF">SDRG_03036</name>
</gene>
<dbReference type="InParanoid" id="T0S3I2"/>
<feature type="region of interest" description="Disordered" evidence="1">
    <location>
        <begin position="327"/>
        <end position="473"/>
    </location>
</feature>
<name>T0S3I2_SAPDV</name>
<feature type="region of interest" description="Disordered" evidence="1">
    <location>
        <begin position="496"/>
        <end position="515"/>
    </location>
</feature>
<feature type="compositionally biased region" description="Polar residues" evidence="1">
    <location>
        <begin position="454"/>
        <end position="470"/>
    </location>
</feature>
<dbReference type="AlphaFoldDB" id="T0S3I2"/>
<feature type="compositionally biased region" description="Polar residues" evidence="1">
    <location>
        <begin position="345"/>
        <end position="355"/>
    </location>
</feature>
<reference evidence="2 3" key="1">
    <citation type="submission" date="2012-04" db="EMBL/GenBank/DDBJ databases">
        <title>The Genome Sequence of Saprolegnia declina VS20.</title>
        <authorList>
            <consortium name="The Broad Institute Genome Sequencing Platform"/>
            <person name="Russ C."/>
            <person name="Nusbaum C."/>
            <person name="Tyler B."/>
            <person name="van West P."/>
            <person name="Dieguez-Uribeondo J."/>
            <person name="de Bruijn I."/>
            <person name="Tripathy S."/>
            <person name="Jiang R."/>
            <person name="Young S.K."/>
            <person name="Zeng Q."/>
            <person name="Gargeya S."/>
            <person name="Fitzgerald M."/>
            <person name="Haas B."/>
            <person name="Abouelleil A."/>
            <person name="Alvarado L."/>
            <person name="Arachchi H.M."/>
            <person name="Berlin A."/>
            <person name="Chapman S.B."/>
            <person name="Goldberg J."/>
            <person name="Griggs A."/>
            <person name="Gujja S."/>
            <person name="Hansen M."/>
            <person name="Howarth C."/>
            <person name="Imamovic A."/>
            <person name="Larimer J."/>
            <person name="McCowen C."/>
            <person name="Montmayeur A."/>
            <person name="Murphy C."/>
            <person name="Neiman D."/>
            <person name="Pearson M."/>
            <person name="Priest M."/>
            <person name="Roberts A."/>
            <person name="Saif S."/>
            <person name="Shea T."/>
            <person name="Sisk P."/>
            <person name="Sykes S."/>
            <person name="Wortman J."/>
            <person name="Nusbaum C."/>
            <person name="Birren B."/>
        </authorList>
    </citation>
    <scope>NUCLEOTIDE SEQUENCE [LARGE SCALE GENOMIC DNA]</scope>
    <source>
        <strain evidence="2 3">VS20</strain>
    </source>
</reference>
<dbReference type="Proteomes" id="UP000030762">
    <property type="component" value="Unassembled WGS sequence"/>
</dbReference>
<organism evidence="2 3">
    <name type="scientific">Saprolegnia diclina (strain VS20)</name>
    <dbReference type="NCBI Taxonomy" id="1156394"/>
    <lineage>
        <taxon>Eukaryota</taxon>
        <taxon>Sar</taxon>
        <taxon>Stramenopiles</taxon>
        <taxon>Oomycota</taxon>
        <taxon>Saprolegniomycetes</taxon>
        <taxon>Saprolegniales</taxon>
        <taxon>Saprolegniaceae</taxon>
        <taxon>Saprolegnia</taxon>
    </lineage>
</organism>